<keyword evidence="3" id="KW-1185">Reference proteome</keyword>
<evidence type="ECO:0008006" key="4">
    <source>
        <dbReference type="Google" id="ProtNLM"/>
    </source>
</evidence>
<evidence type="ECO:0000313" key="3">
    <source>
        <dbReference type="Proteomes" id="UP001156706"/>
    </source>
</evidence>
<gene>
    <name evidence="2" type="ORF">GCM10007907_18960</name>
</gene>
<comment type="caution">
    <text evidence="2">The sequence shown here is derived from an EMBL/GenBank/DDBJ whole genome shotgun (WGS) entry which is preliminary data.</text>
</comment>
<keyword evidence="1" id="KW-1133">Transmembrane helix</keyword>
<protein>
    <recommendedName>
        <fullName evidence="4">DUF2802 domain-containing protein</fullName>
    </recommendedName>
</protein>
<evidence type="ECO:0000256" key="1">
    <source>
        <dbReference type="SAM" id="Phobius"/>
    </source>
</evidence>
<organism evidence="2 3">
    <name type="scientific">Chitinimonas prasina</name>
    <dbReference type="NCBI Taxonomy" id="1434937"/>
    <lineage>
        <taxon>Bacteria</taxon>
        <taxon>Pseudomonadati</taxon>
        <taxon>Pseudomonadota</taxon>
        <taxon>Betaproteobacteria</taxon>
        <taxon>Neisseriales</taxon>
        <taxon>Chitinibacteraceae</taxon>
        <taxon>Chitinimonas</taxon>
    </lineage>
</organism>
<dbReference type="Proteomes" id="UP001156706">
    <property type="component" value="Unassembled WGS sequence"/>
</dbReference>
<sequence length="124" mass="13521">MNGIFLSWQSLLIAGLLLLAAGLAVVLLRLRREQHKPHLTHALEAEQEWLRDEMVALKREVAGLRARLEEDEPVTAPPESESAYGQALKLAQKGLDSAAVAASCGISRGEAELIVALYRASQRP</sequence>
<keyword evidence="1" id="KW-0472">Membrane</keyword>
<feature type="transmembrane region" description="Helical" evidence="1">
    <location>
        <begin position="6"/>
        <end position="28"/>
    </location>
</feature>
<reference evidence="3" key="1">
    <citation type="journal article" date="2019" name="Int. J. Syst. Evol. Microbiol.">
        <title>The Global Catalogue of Microorganisms (GCM) 10K type strain sequencing project: providing services to taxonomists for standard genome sequencing and annotation.</title>
        <authorList>
            <consortium name="The Broad Institute Genomics Platform"/>
            <consortium name="The Broad Institute Genome Sequencing Center for Infectious Disease"/>
            <person name="Wu L."/>
            <person name="Ma J."/>
        </authorList>
    </citation>
    <scope>NUCLEOTIDE SEQUENCE [LARGE SCALE GENOMIC DNA]</scope>
    <source>
        <strain evidence="3">NBRC 110044</strain>
    </source>
</reference>
<keyword evidence="1" id="KW-0812">Transmembrane</keyword>
<dbReference type="EMBL" id="BSOG01000002">
    <property type="protein sequence ID" value="GLR13106.1"/>
    <property type="molecule type" value="Genomic_DNA"/>
</dbReference>
<dbReference type="Pfam" id="PF10975">
    <property type="entry name" value="DUF2802"/>
    <property type="match status" value="1"/>
</dbReference>
<evidence type="ECO:0000313" key="2">
    <source>
        <dbReference type="EMBL" id="GLR13106.1"/>
    </source>
</evidence>
<dbReference type="RefSeq" id="WP_284196217.1">
    <property type="nucleotide sequence ID" value="NZ_BSOG01000002.1"/>
</dbReference>
<name>A0ABQ5YEX9_9NEIS</name>
<proteinExistence type="predicted"/>
<dbReference type="InterPro" id="IPR021244">
    <property type="entry name" value="DUF2802"/>
</dbReference>
<accession>A0ABQ5YEX9</accession>